<evidence type="ECO:0000313" key="4">
    <source>
        <dbReference type="Proteomes" id="UP001193680"/>
    </source>
</evidence>
<sequence>MNRLSGLTSLLGLMAVLAFSMNANAQQSSREEQSIEQFETQLDRAVKSVCHGYVIDSLPEFMSGVQNWLNENTPFCQTVRTLPDDQSAYELLKKEKPEVDYTKDPNYKVKYLFGYNEDLYRNSDCDDWMCEHIRNQVFKQGHPISLIDYKKVEQHCEERYECIESWFKSWPRALPQNNSTPSKTVVSLDDLLGNGPATATDGTTIPPSTHQSGLTLDDMLDQSPSSATSSDSTNQTISSDITLDNVYSGREKLAMNDALSKVNSYNRGLSSKCNCSLKNSGCYSLPSKALLNSASEIEQQRYGLCAQWQQLTAQQPGNAEQAETLSGQLAKLKDGVSRLDQKMNGMVSNWKKERQRLIAQQKQQQKERNDSGWLAGMAMIALQAGAATNGIISAEQAAQNAVTVAKSVQGGENWASAMTNTLSSTVPSYKGSPQNSGSQGSNTGGNSISCYNAGQSICIDYTVYDQNQFNQIKRQCQVGNNRIVSSCEVEASKRCTHSSSTARSVTYSYMSSPEDVKQSCLSSGGSYN</sequence>
<dbReference type="RefSeq" id="WP_194947485.1">
    <property type="nucleotide sequence ID" value="NZ_JACBGI020000002.1"/>
</dbReference>
<proteinExistence type="predicted"/>
<dbReference type="EMBL" id="JACBGI020000002">
    <property type="protein sequence ID" value="MBF6057116.1"/>
    <property type="molecule type" value="Genomic_DNA"/>
</dbReference>
<evidence type="ECO:0000256" key="2">
    <source>
        <dbReference type="SAM" id="SignalP"/>
    </source>
</evidence>
<feature type="signal peptide" evidence="2">
    <location>
        <begin position="1"/>
        <end position="25"/>
    </location>
</feature>
<gene>
    <name evidence="3" type="ORF">H8792_002055</name>
</gene>
<feature type="compositionally biased region" description="Polar residues" evidence="1">
    <location>
        <begin position="200"/>
        <end position="214"/>
    </location>
</feature>
<evidence type="ECO:0000256" key="1">
    <source>
        <dbReference type="SAM" id="MobiDB-lite"/>
    </source>
</evidence>
<reference evidence="3 4" key="1">
    <citation type="submission" date="2020-06" db="EMBL/GenBank/DDBJ databases">
        <authorList>
            <person name="Scott K."/>
        </authorList>
    </citation>
    <scope>NUCLEOTIDE SEQUENCE [LARGE SCALE GENOMIC DNA]</scope>
    <source>
        <strain evidence="3 4">HH1</strain>
    </source>
</reference>
<evidence type="ECO:0000313" key="3">
    <source>
        <dbReference type="EMBL" id="MBF6057116.1"/>
    </source>
</evidence>
<comment type="caution">
    <text evidence="3">The sequence shown here is derived from an EMBL/GenBank/DDBJ whole genome shotgun (WGS) entry which is preliminary data.</text>
</comment>
<name>A0ABS0BTE9_9GAMM</name>
<feature type="region of interest" description="Disordered" evidence="1">
    <location>
        <begin position="177"/>
        <end position="236"/>
    </location>
</feature>
<organism evidence="3 4">
    <name type="scientific">Thiomicrorhabdus heinhorstiae</name>
    <dbReference type="NCBI Taxonomy" id="2748010"/>
    <lineage>
        <taxon>Bacteria</taxon>
        <taxon>Pseudomonadati</taxon>
        <taxon>Pseudomonadota</taxon>
        <taxon>Gammaproteobacteria</taxon>
        <taxon>Thiotrichales</taxon>
        <taxon>Piscirickettsiaceae</taxon>
        <taxon>Thiomicrorhabdus</taxon>
    </lineage>
</organism>
<accession>A0ABS0BTE9</accession>
<feature type="chain" id="PRO_5045247029" evidence="2">
    <location>
        <begin position="26"/>
        <end position="528"/>
    </location>
</feature>
<feature type="compositionally biased region" description="Low complexity" evidence="1">
    <location>
        <begin position="223"/>
        <end position="232"/>
    </location>
</feature>
<keyword evidence="2" id="KW-0732">Signal</keyword>
<reference evidence="3 4" key="2">
    <citation type="submission" date="2020-11" db="EMBL/GenBank/DDBJ databases">
        <title>Sulfur oxidizing isolate from Hospital Hole Sinkhole.</title>
        <authorList>
            <person name="Scott K.M."/>
        </authorList>
    </citation>
    <scope>NUCLEOTIDE SEQUENCE [LARGE SCALE GENOMIC DNA]</scope>
    <source>
        <strain evidence="3 4">HH1</strain>
    </source>
</reference>
<protein>
    <submittedName>
        <fullName evidence="3">Uncharacterized protein</fullName>
    </submittedName>
</protein>
<keyword evidence="4" id="KW-1185">Reference proteome</keyword>
<dbReference type="Proteomes" id="UP001193680">
    <property type="component" value="Unassembled WGS sequence"/>
</dbReference>